<organism evidence="2 3">
    <name type="scientific">Collinsella tanakaei YIT 12063</name>
    <dbReference type="NCBI Taxonomy" id="742742"/>
    <lineage>
        <taxon>Bacteria</taxon>
        <taxon>Bacillati</taxon>
        <taxon>Actinomycetota</taxon>
        <taxon>Coriobacteriia</taxon>
        <taxon>Coriobacteriales</taxon>
        <taxon>Coriobacteriaceae</taxon>
        <taxon>Collinsella</taxon>
    </lineage>
</organism>
<keyword evidence="3" id="KW-1185">Reference proteome</keyword>
<keyword evidence="1" id="KW-0732">Signal</keyword>
<dbReference type="RefSeq" id="WP_009141984.1">
    <property type="nucleotide sequence ID" value="NZ_JH126473.1"/>
</dbReference>
<reference evidence="2 3" key="1">
    <citation type="submission" date="2011-06" db="EMBL/GenBank/DDBJ databases">
        <title>The Genome Sequence of Collinsella tanakaei YIT 12063.</title>
        <authorList>
            <consortium name="The Broad Institute Genome Sequencing Platform"/>
            <person name="Earl A."/>
            <person name="Ward D."/>
            <person name="Feldgarden M."/>
            <person name="Gevers D."/>
            <person name="Morotomi M."/>
            <person name="Young S.K."/>
            <person name="Zeng Q."/>
            <person name="Gargeya S."/>
            <person name="Fitzgerald M."/>
            <person name="Haas B."/>
            <person name="Abouelleil A."/>
            <person name="Alvarado L."/>
            <person name="Arachchi H.M."/>
            <person name="Berlin A."/>
            <person name="Brown A."/>
            <person name="Chapman S.B."/>
            <person name="Chen Z."/>
            <person name="Dunbar C."/>
            <person name="Freedman E."/>
            <person name="Gearin G."/>
            <person name="Gellesch M."/>
            <person name="Goldberg J."/>
            <person name="Griggs A."/>
            <person name="Gujja S."/>
            <person name="Heiman D."/>
            <person name="Howarth C."/>
            <person name="Larson L."/>
            <person name="Lui A."/>
            <person name="MacDonald P.J.P."/>
            <person name="Mehta T."/>
            <person name="Montmayeur A."/>
            <person name="Murphy C."/>
            <person name="Neiman D."/>
            <person name="Pearson M."/>
            <person name="Priest M."/>
            <person name="Roberts A."/>
            <person name="Saif S."/>
            <person name="Shea T."/>
            <person name="Shenoy N."/>
            <person name="Sisk P."/>
            <person name="Stolte C."/>
            <person name="Sykes S."/>
            <person name="Wortman J."/>
            <person name="Nusbaum C."/>
            <person name="Birren B."/>
        </authorList>
    </citation>
    <scope>NUCLEOTIDE SEQUENCE [LARGE SCALE GENOMIC DNA]</scope>
    <source>
        <strain evidence="2 3">YIT 12063</strain>
    </source>
</reference>
<dbReference type="GeneID" id="62759635"/>
<name>G1WKQ8_9ACTN</name>
<dbReference type="STRING" id="742742.HMPREF9452_01959"/>
<dbReference type="HOGENOM" id="CLU_2141627_0_0_11"/>
<accession>G1WKQ8</accession>
<evidence type="ECO:0000313" key="2">
    <source>
        <dbReference type="EMBL" id="EGX69041.1"/>
    </source>
</evidence>
<dbReference type="AlphaFoldDB" id="G1WKQ8"/>
<protein>
    <submittedName>
        <fullName evidence="2">Uncharacterized protein</fullName>
    </submittedName>
</protein>
<feature type="chain" id="PRO_5003425115" evidence="1">
    <location>
        <begin position="26"/>
        <end position="112"/>
    </location>
</feature>
<evidence type="ECO:0000256" key="1">
    <source>
        <dbReference type="SAM" id="SignalP"/>
    </source>
</evidence>
<sequence length="112" mass="11791">MKHKYSRALIVAVLTCSFSLGSVPASVGAWQLSRAIERIQMGYSGNSVSYASENDDVNVSVFDTDAAAVDDNDSDAASTVAYDQIGSKEDESLQHDLRAGGGLPIATLSAMM</sequence>
<dbReference type="EMBL" id="ADLS01000027">
    <property type="protein sequence ID" value="EGX69041.1"/>
    <property type="molecule type" value="Genomic_DNA"/>
</dbReference>
<comment type="caution">
    <text evidence="2">The sequence shown here is derived from an EMBL/GenBank/DDBJ whole genome shotgun (WGS) entry which is preliminary data.</text>
</comment>
<feature type="signal peptide" evidence="1">
    <location>
        <begin position="1"/>
        <end position="25"/>
    </location>
</feature>
<dbReference type="Proteomes" id="UP000004830">
    <property type="component" value="Unassembled WGS sequence"/>
</dbReference>
<proteinExistence type="predicted"/>
<evidence type="ECO:0000313" key="3">
    <source>
        <dbReference type="Proteomes" id="UP000004830"/>
    </source>
</evidence>
<gene>
    <name evidence="2" type="ORF">HMPREF9452_01959</name>
</gene>